<organism evidence="2">
    <name type="scientific">Gallid alphaherpesvirus 2</name>
    <dbReference type="NCBI Taxonomy" id="10390"/>
    <lineage>
        <taxon>Viruses</taxon>
        <taxon>Duplodnaviria</taxon>
        <taxon>Heunggongvirae</taxon>
        <taxon>Peploviricota</taxon>
        <taxon>Herviviricetes</taxon>
        <taxon>Herpesvirales</taxon>
        <taxon>Orthoherpesviridae</taxon>
        <taxon>Alphaherpesvirinae</taxon>
        <taxon>Mardivirus</taxon>
        <taxon>Mardivirus gallidalpha2</taxon>
    </lineage>
</organism>
<dbReference type="EMBL" id="MT994392">
    <property type="protein sequence ID" value="QOT14973.1"/>
    <property type="molecule type" value="Genomic_DNA"/>
</dbReference>
<dbReference type="EMBL" id="MT955328">
    <property type="protein sequence ID" value="QOT14832.1"/>
    <property type="molecule type" value="Genomic_DNA"/>
</dbReference>
<name>A0A7M2BWA4_9ALPH</name>
<dbReference type="EMBL" id="MT813453">
    <property type="protein sequence ID" value="QOT14631.1"/>
    <property type="molecule type" value="Genomic_DNA"/>
</dbReference>
<protein>
    <submittedName>
        <fullName evidence="2">R-LORF6</fullName>
    </submittedName>
</protein>
<dbReference type="EMBL" id="MT813453">
    <property type="protein sequence ID" value="QOT14514.1"/>
    <property type="molecule type" value="Genomic_DNA"/>
</dbReference>
<proteinExistence type="predicted"/>
<reference evidence="2" key="2">
    <citation type="submission" date="2020-09" db="EMBL/GenBank/DDBJ databases">
        <title>Functional analysis of genomic repeat regions in Marek's disease virus replication and pathogenesis.</title>
        <authorList>
            <person name="Vychodil T."/>
            <person name="Conradie A.M."/>
            <person name="Trimpert J."/>
            <person name="Aswad A."/>
            <person name="Bertzbach L.D."/>
            <person name="Kaufer B."/>
        </authorList>
    </citation>
    <scope>NUCLEOTIDE SEQUENCE</scope>
</reference>
<sequence length="62" mass="7020">MIRIVTLSSTSSMPHVSSPLVIYNSFHSFGKINIKERVKGIIYRFTDIKKSSGVTNFPYRVA</sequence>
<evidence type="ECO:0000313" key="2">
    <source>
        <dbReference type="EMBL" id="QOT14832.1"/>
    </source>
</evidence>
<evidence type="ECO:0000313" key="1">
    <source>
        <dbReference type="EMBL" id="QOT14514.1"/>
    </source>
</evidence>
<accession>A0A7M2BWA4</accession>
<reference evidence="1" key="1">
    <citation type="submission" date="2020-07" db="EMBL/GenBank/DDBJ databases">
        <title>Distinct polymorphisms in a single herpesvirus gene are capable of enhancing virulence and mediate vaccinal resistance.</title>
        <authorList>
            <person name="Conradie A.M."/>
            <person name="Bertzbach L.D."/>
            <person name="Trimpert J."/>
            <person name="Patria J.N."/>
            <person name="Murata S."/>
            <person name="Parcells M.S."/>
            <person name="Kaufer B.B."/>
        </authorList>
    </citation>
    <scope>NUCLEOTIDE SEQUENCE</scope>
</reference>